<evidence type="ECO:0000313" key="4">
    <source>
        <dbReference type="Proteomes" id="UP001163846"/>
    </source>
</evidence>
<keyword evidence="2" id="KW-0732">Signal</keyword>
<gene>
    <name evidence="3" type="ORF">F5878DRAFT_625844</name>
</gene>
<feature type="signal peptide" evidence="2">
    <location>
        <begin position="1"/>
        <end position="20"/>
    </location>
</feature>
<keyword evidence="4" id="KW-1185">Reference proteome</keyword>
<evidence type="ECO:0000256" key="2">
    <source>
        <dbReference type="SAM" id="SignalP"/>
    </source>
</evidence>
<dbReference type="Proteomes" id="UP001163846">
    <property type="component" value="Unassembled WGS sequence"/>
</dbReference>
<evidence type="ECO:0000256" key="1">
    <source>
        <dbReference type="SAM" id="MobiDB-lite"/>
    </source>
</evidence>
<sequence>MLHSKILTVVLASGVASVLSVPVSVHVSGHGAVSTSDARANAVTESGIASSLSIPSQLGHSTEISRQPTLVVRAQKDWKTIQQELTARYGHRMVDTSQSIESIANSLASYEIQQKVEEFIARPQPHQPYQEQEVKRLLGWLQFGPEDDDLKNLFIHVVDGYINPKGHGTNEIDHLTNNMGALNFEGDPSGSGSGSGSRPAGRR</sequence>
<protein>
    <submittedName>
        <fullName evidence="3">Uncharacterized protein</fullName>
    </submittedName>
</protein>
<comment type="caution">
    <text evidence="3">The sequence shown here is derived from an EMBL/GenBank/DDBJ whole genome shotgun (WGS) entry which is preliminary data.</text>
</comment>
<feature type="chain" id="PRO_5041239593" evidence="2">
    <location>
        <begin position="21"/>
        <end position="203"/>
    </location>
</feature>
<dbReference type="EMBL" id="MU806342">
    <property type="protein sequence ID" value="KAJ3836180.1"/>
    <property type="molecule type" value="Genomic_DNA"/>
</dbReference>
<reference evidence="3" key="1">
    <citation type="submission" date="2022-08" db="EMBL/GenBank/DDBJ databases">
        <authorList>
            <consortium name="DOE Joint Genome Institute"/>
            <person name="Min B."/>
            <person name="Riley R."/>
            <person name="Sierra-Patev S."/>
            <person name="Naranjo-Ortiz M."/>
            <person name="Looney B."/>
            <person name="Konkel Z."/>
            <person name="Slot J.C."/>
            <person name="Sakamoto Y."/>
            <person name="Steenwyk J.L."/>
            <person name="Rokas A."/>
            <person name="Carro J."/>
            <person name="Camarero S."/>
            <person name="Ferreira P."/>
            <person name="Molpeceres G."/>
            <person name="Ruiz-Duenas F.J."/>
            <person name="Serrano A."/>
            <person name="Henrissat B."/>
            <person name="Drula E."/>
            <person name="Hughes K.W."/>
            <person name="Mata J.L."/>
            <person name="Ishikawa N.K."/>
            <person name="Vargas-Isla R."/>
            <person name="Ushijima S."/>
            <person name="Smith C.A."/>
            <person name="Ahrendt S."/>
            <person name="Andreopoulos W."/>
            <person name="He G."/>
            <person name="Labutti K."/>
            <person name="Lipzen A."/>
            <person name="Ng V."/>
            <person name="Sandor L."/>
            <person name="Barry K."/>
            <person name="Martinez A.T."/>
            <person name="Xiao Y."/>
            <person name="Gibbons J.G."/>
            <person name="Terashima K."/>
            <person name="Hibbett D.S."/>
            <person name="Grigoriev I.V."/>
        </authorList>
    </citation>
    <scope>NUCLEOTIDE SEQUENCE</scope>
    <source>
        <strain evidence="3">TFB9207</strain>
    </source>
</reference>
<proteinExistence type="predicted"/>
<evidence type="ECO:0000313" key="3">
    <source>
        <dbReference type="EMBL" id="KAJ3836180.1"/>
    </source>
</evidence>
<feature type="region of interest" description="Disordered" evidence="1">
    <location>
        <begin position="183"/>
        <end position="203"/>
    </location>
</feature>
<accession>A0AA38P4I9</accession>
<organism evidence="3 4">
    <name type="scientific">Lentinula raphanica</name>
    <dbReference type="NCBI Taxonomy" id="153919"/>
    <lineage>
        <taxon>Eukaryota</taxon>
        <taxon>Fungi</taxon>
        <taxon>Dikarya</taxon>
        <taxon>Basidiomycota</taxon>
        <taxon>Agaricomycotina</taxon>
        <taxon>Agaricomycetes</taxon>
        <taxon>Agaricomycetidae</taxon>
        <taxon>Agaricales</taxon>
        <taxon>Marasmiineae</taxon>
        <taxon>Omphalotaceae</taxon>
        <taxon>Lentinula</taxon>
    </lineage>
</organism>
<name>A0AA38P4I9_9AGAR</name>
<dbReference type="AlphaFoldDB" id="A0AA38P4I9"/>